<name>A0AA49GMN5_9BACT</name>
<organism evidence="1">
    <name type="scientific">Roseihalotalea indica</name>
    <dbReference type="NCBI Taxonomy" id="2867963"/>
    <lineage>
        <taxon>Bacteria</taxon>
        <taxon>Pseudomonadati</taxon>
        <taxon>Bacteroidota</taxon>
        <taxon>Cytophagia</taxon>
        <taxon>Cytophagales</taxon>
        <taxon>Catalimonadaceae</taxon>
        <taxon>Roseihalotalea</taxon>
    </lineage>
</organism>
<accession>A0AA49GMN5</accession>
<reference evidence="1" key="2">
    <citation type="journal article" date="2024" name="Antonie Van Leeuwenhoek">
        <title>Roseihalotalea indica gen. nov., sp. nov., a halophilic Bacteroidetes from mesopelagic Southwest Indian Ocean with higher carbohydrate metabolic potential.</title>
        <authorList>
            <person name="Chen B."/>
            <person name="Zhang M."/>
            <person name="Lin D."/>
            <person name="Ye J."/>
            <person name="Tang K."/>
        </authorList>
    </citation>
    <scope>NUCLEOTIDE SEQUENCE</scope>
    <source>
        <strain evidence="1">TK19036</strain>
    </source>
</reference>
<proteinExistence type="predicted"/>
<protein>
    <submittedName>
        <fullName evidence="1">Gliding motility-associated C-terminal domain-containing protein</fullName>
    </submittedName>
</protein>
<sequence length="869" mass="97680">MKKFTLSLLICFVFIKTIEASHIVGGEFELRHLENYQYRLNLIQYFDDVNGNEEAEDQFAIVYIFRKSDDGFVANARLDNVGSEFVDYTNPECEIPELSTRKILYTTILELPPSIYNDPEGYYVVYERCCRNYVTQNLQIPDQTGQTFYLEFPPVTKNGAPFVDTTPILFPPLSDYACINQPFYFDFSGSDPDGDSLAYSLAAPLNSSAFEALPTPTPNPHSSVEFSEGIGVSNMVPGTPPLRINQRGLLTVTPSQLGLFVFAIRVEEFRDGVKIGEVRRDFQMLVIDCNPGETPEIQARVKGSTAFYQEGTMLQFGLEDEKCLELFITDADPEEIITVEAKGVNFDQDIQALVSRKLSILNGPTDTLRLDFCLPDCPYVRGPMIIDLIAYDDACSVPLRDTLRLTVEVEGPQNSDPFIVGNPNVLNVDLNVGEEYELEIQGLDEDEDILILEAFGDGFDLDDLGIELQERLLVPGEVKKVLTWTPDCEAYDFRSQNEFTVFVELDDESECGLGEPDRLEIRFTVNLPDNNRPKITLEGLEETEITVRINEQLSFDVIAEDVDDDLLDLRAIGDGFDLADYAINFPGNSGIRRIRSPFSWRLSCNDIDLAERSSFDIIFLSTDQTGCSDPATDSLRIRINVLPPDNEAPTVFIRDVEADSIRGAVGVPVVLDVIGTDENEFDILTLRLTEVKLNDEPLDLEVVNFRFTNVRGRGTVGSRLFWVPDCSILSPDFNEAFFTLTFTVEDDQCFNSKSDTTSIVLSIGVLGLNFEDFEPRNAFTPNGDGSGDFFHLDFCNNPSSGCDLPIGTCANSFQRIEIYNRWGRMVYESAEPGFEWAAQDMSAGAYYYLVHYSREVYKGQVYIHLPELE</sequence>
<reference evidence="1" key="1">
    <citation type="journal article" date="2023" name="Comput. Struct. Biotechnol. J.">
        <title>Discovery of a novel marine Bacteroidetes with a rich repertoire of carbohydrate-active enzymes.</title>
        <authorList>
            <person name="Chen B."/>
            <person name="Liu G."/>
            <person name="Chen Q."/>
            <person name="Wang H."/>
            <person name="Liu L."/>
            <person name="Tang K."/>
        </authorList>
    </citation>
    <scope>NUCLEOTIDE SEQUENCE</scope>
    <source>
        <strain evidence="1">TK19036</strain>
    </source>
</reference>
<dbReference type="Pfam" id="PF13585">
    <property type="entry name" value="CHU_C"/>
    <property type="match status" value="1"/>
</dbReference>
<evidence type="ECO:0000313" key="1">
    <source>
        <dbReference type="EMBL" id="WKN37670.1"/>
    </source>
</evidence>
<dbReference type="EMBL" id="CP120682">
    <property type="protein sequence ID" value="WKN37670.1"/>
    <property type="molecule type" value="Genomic_DNA"/>
</dbReference>
<gene>
    <name evidence="1" type="ORF">K4G66_02980</name>
</gene>
<dbReference type="AlphaFoldDB" id="A0AA49GMN5"/>